<evidence type="ECO:0000256" key="5">
    <source>
        <dbReference type="PROSITE-ProRule" id="PRU00089"/>
    </source>
</evidence>
<feature type="domain" description="Fork-head" evidence="7">
    <location>
        <begin position="45"/>
        <end position="139"/>
    </location>
</feature>
<dbReference type="PROSITE" id="PS00657">
    <property type="entry name" value="FORK_HEAD_1"/>
    <property type="match status" value="1"/>
</dbReference>
<dbReference type="GO" id="GO:0009653">
    <property type="term" value="P:anatomical structure morphogenesis"/>
    <property type="evidence" value="ECO:0007669"/>
    <property type="project" value="TreeGrafter"/>
</dbReference>
<dbReference type="AlphaFoldDB" id="A0AAY4C242"/>
<protein>
    <recommendedName>
        <fullName evidence="4">Forkhead box protein G1</fullName>
    </recommendedName>
</protein>
<dbReference type="PANTHER" id="PTHR11829:SF377">
    <property type="entry name" value="FORK HEAD DOMAIN-CONTAINING PROTEIN FD4-RELATED"/>
    <property type="match status" value="1"/>
</dbReference>
<dbReference type="InterPro" id="IPR036390">
    <property type="entry name" value="WH_DNA-bd_sf"/>
</dbReference>
<dbReference type="InterPro" id="IPR030456">
    <property type="entry name" value="TF_fork_head_CS_2"/>
</dbReference>
<dbReference type="Ensembl" id="ENSDCDT00010033706.1">
    <property type="protein sequence ID" value="ENSDCDP00010027230.1"/>
    <property type="gene ID" value="ENSDCDG00010017256.1"/>
</dbReference>
<evidence type="ECO:0000256" key="6">
    <source>
        <dbReference type="SAM" id="MobiDB-lite"/>
    </source>
</evidence>
<evidence type="ECO:0000256" key="2">
    <source>
        <dbReference type="ARBA" id="ARBA00023125"/>
    </source>
</evidence>
<accession>A0AAY4C242</accession>
<keyword evidence="3 5" id="KW-0539">Nucleus</keyword>
<keyword evidence="2 5" id="KW-0238">DNA-binding</keyword>
<dbReference type="GO" id="GO:0000981">
    <property type="term" value="F:DNA-binding transcription factor activity, RNA polymerase II-specific"/>
    <property type="evidence" value="ECO:0007669"/>
    <property type="project" value="TreeGrafter"/>
</dbReference>
<evidence type="ECO:0000256" key="1">
    <source>
        <dbReference type="ARBA" id="ARBA00004123"/>
    </source>
</evidence>
<organism evidence="8 9">
    <name type="scientific">Denticeps clupeoides</name>
    <name type="common">denticle herring</name>
    <dbReference type="NCBI Taxonomy" id="299321"/>
    <lineage>
        <taxon>Eukaryota</taxon>
        <taxon>Metazoa</taxon>
        <taxon>Chordata</taxon>
        <taxon>Craniata</taxon>
        <taxon>Vertebrata</taxon>
        <taxon>Euteleostomi</taxon>
        <taxon>Actinopterygii</taxon>
        <taxon>Neopterygii</taxon>
        <taxon>Teleostei</taxon>
        <taxon>Clupei</taxon>
        <taxon>Clupeiformes</taxon>
        <taxon>Denticipitoidei</taxon>
        <taxon>Denticipitidae</taxon>
        <taxon>Denticeps</taxon>
    </lineage>
</organism>
<name>A0AAY4C242_9TELE</name>
<dbReference type="GO" id="GO:0000978">
    <property type="term" value="F:RNA polymerase II cis-regulatory region sequence-specific DNA binding"/>
    <property type="evidence" value="ECO:0007669"/>
    <property type="project" value="TreeGrafter"/>
</dbReference>
<dbReference type="PROSITE" id="PS50039">
    <property type="entry name" value="FORK_HEAD_3"/>
    <property type="match status" value="1"/>
</dbReference>
<dbReference type="InterPro" id="IPR036388">
    <property type="entry name" value="WH-like_DNA-bd_sf"/>
</dbReference>
<dbReference type="GO" id="GO:0030154">
    <property type="term" value="P:cell differentiation"/>
    <property type="evidence" value="ECO:0007669"/>
    <property type="project" value="TreeGrafter"/>
</dbReference>
<dbReference type="GO" id="GO:0005634">
    <property type="term" value="C:nucleus"/>
    <property type="evidence" value="ECO:0007669"/>
    <property type="project" value="UniProtKB-SubCell"/>
</dbReference>
<dbReference type="PROSITE" id="PS00658">
    <property type="entry name" value="FORK_HEAD_2"/>
    <property type="match status" value="1"/>
</dbReference>
<dbReference type="Pfam" id="PF00250">
    <property type="entry name" value="Forkhead"/>
    <property type="match status" value="1"/>
</dbReference>
<dbReference type="InterPro" id="IPR050211">
    <property type="entry name" value="FOX_domain-containing"/>
</dbReference>
<evidence type="ECO:0000256" key="3">
    <source>
        <dbReference type="ARBA" id="ARBA00023242"/>
    </source>
</evidence>
<keyword evidence="9" id="KW-1185">Reference proteome</keyword>
<dbReference type="GeneTree" id="ENSGT00940000161970"/>
<sequence length="267" mass="30645">MTLCEKFQQEIKTPDSSIRYKSGTGRDVSGGDMPRPGRSASGAQKPPYSYISLTAMAIQSHPEKMLPLSGIYRFITDRFPYYRRDARRWQNSLRHNLSFNDCFVRVPRRPEQPGRGSLWALHPRCGDMFANGSLLRRRKRFRAPGSAMEAPSGEFRAYGAPLRPGRVLPAVPVPVRAAPVPLHVPLHVPVLPPGTPTRGNRRHTHTHTEFTHLHTHYTHAQRLYIYTHTQSLHTYTQILYTHTVYTRTQSLHTYTHTIHTHTEFTHL</sequence>
<dbReference type="InterPro" id="IPR018122">
    <property type="entry name" value="TF_fork_head_CS_1"/>
</dbReference>
<reference evidence="8" key="2">
    <citation type="submission" date="2025-09" db="UniProtKB">
        <authorList>
            <consortium name="Ensembl"/>
        </authorList>
    </citation>
    <scope>IDENTIFICATION</scope>
</reference>
<evidence type="ECO:0000313" key="8">
    <source>
        <dbReference type="Ensembl" id="ENSDCDP00010027230.1"/>
    </source>
</evidence>
<evidence type="ECO:0000313" key="9">
    <source>
        <dbReference type="Proteomes" id="UP000694580"/>
    </source>
</evidence>
<dbReference type="FunFam" id="1.10.10.10:FF:000135">
    <property type="entry name" value="forkhead box protein G1"/>
    <property type="match status" value="1"/>
</dbReference>
<dbReference type="PRINTS" id="PR00053">
    <property type="entry name" value="FORKHEAD"/>
</dbReference>
<feature type="region of interest" description="Disordered" evidence="6">
    <location>
        <begin position="14"/>
        <end position="45"/>
    </location>
</feature>
<dbReference type="PANTHER" id="PTHR11829">
    <property type="entry name" value="FORKHEAD BOX PROTEIN"/>
    <property type="match status" value="1"/>
</dbReference>
<proteinExistence type="predicted"/>
<dbReference type="SMART" id="SM00339">
    <property type="entry name" value="FH"/>
    <property type="match status" value="1"/>
</dbReference>
<dbReference type="Gene3D" id="1.10.10.10">
    <property type="entry name" value="Winged helix-like DNA-binding domain superfamily/Winged helix DNA-binding domain"/>
    <property type="match status" value="1"/>
</dbReference>
<evidence type="ECO:0000259" key="7">
    <source>
        <dbReference type="PROSITE" id="PS50039"/>
    </source>
</evidence>
<comment type="subcellular location">
    <subcellularLocation>
        <location evidence="1 5">Nucleus</location>
    </subcellularLocation>
</comment>
<reference evidence="8" key="1">
    <citation type="submission" date="2025-08" db="UniProtKB">
        <authorList>
            <consortium name="Ensembl"/>
        </authorList>
    </citation>
    <scope>IDENTIFICATION</scope>
</reference>
<evidence type="ECO:0000256" key="4">
    <source>
        <dbReference type="ARBA" id="ARBA00034868"/>
    </source>
</evidence>
<feature type="DNA-binding region" description="Fork-head" evidence="5">
    <location>
        <begin position="45"/>
        <end position="139"/>
    </location>
</feature>
<dbReference type="SUPFAM" id="SSF46785">
    <property type="entry name" value="Winged helix' DNA-binding domain"/>
    <property type="match status" value="1"/>
</dbReference>
<dbReference type="Proteomes" id="UP000694580">
    <property type="component" value="Unplaced"/>
</dbReference>
<dbReference type="InterPro" id="IPR001766">
    <property type="entry name" value="Fork_head_dom"/>
</dbReference>